<dbReference type="EC" id="2.7.1.-" evidence="7"/>
<evidence type="ECO:0000313" key="8">
    <source>
        <dbReference type="Proteomes" id="UP001597326"/>
    </source>
</evidence>
<keyword evidence="5" id="KW-0067">ATP-binding</keyword>
<accession>A0ABW4RT34</accession>
<comment type="caution">
    <text evidence="7">The sequence shown here is derived from an EMBL/GenBank/DDBJ whole genome shotgun (WGS) entry which is preliminary data.</text>
</comment>
<evidence type="ECO:0000313" key="7">
    <source>
        <dbReference type="EMBL" id="MFD1889337.1"/>
    </source>
</evidence>
<dbReference type="Gene3D" id="3.40.1190.20">
    <property type="match status" value="1"/>
</dbReference>
<dbReference type="PANTHER" id="PTHR43085">
    <property type="entry name" value="HEXOKINASE FAMILY MEMBER"/>
    <property type="match status" value="1"/>
</dbReference>
<dbReference type="CDD" id="cd01167">
    <property type="entry name" value="bac_FRK"/>
    <property type="match status" value="1"/>
</dbReference>
<dbReference type="InterPro" id="IPR002173">
    <property type="entry name" value="Carboh/pur_kinase_PfkB_CS"/>
</dbReference>
<name>A0ABW4RT34_9ACTN</name>
<dbReference type="RefSeq" id="WP_343872354.1">
    <property type="nucleotide sequence ID" value="NZ_BAAAIX010000007.1"/>
</dbReference>
<feature type="domain" description="Carbohydrate kinase PfkB" evidence="6">
    <location>
        <begin position="17"/>
        <end position="305"/>
    </location>
</feature>
<dbReference type="GO" id="GO:0016301">
    <property type="term" value="F:kinase activity"/>
    <property type="evidence" value="ECO:0007669"/>
    <property type="project" value="UniProtKB-KW"/>
</dbReference>
<sequence>MNSEVRTQQSGVLCLGEALVDVVMRDGKSSEHVGGSPLNVACVMSQLGHDATIGAWWGQDERGAAIEKQAADNGVHVAAGSDGAERTSVAFAQLDAEGRATYDFDLLWSLPELDGLDRIQHLHTGSIAATLEPGGSKVVEAVEQARGSATISYDPNIRPSLMESPDRVMARVEQLVALSDVVKVSDEDLEWLFPGTPVEDIMRRWSTMGPALVVVTRGPWGAYARLANNRDMLVIDQMSVKLADTVGAGDSFMGGLLSGLLDAGLLGSREAAGHLAVAGWNEVQPALHRAVITSGLTVSRAGAHAPTREEIAEAILQDPSLGD</sequence>
<evidence type="ECO:0000256" key="5">
    <source>
        <dbReference type="ARBA" id="ARBA00022840"/>
    </source>
</evidence>
<evidence type="ECO:0000256" key="1">
    <source>
        <dbReference type="ARBA" id="ARBA00010688"/>
    </source>
</evidence>
<dbReference type="InterPro" id="IPR029056">
    <property type="entry name" value="Ribokinase-like"/>
</dbReference>
<dbReference type="PROSITE" id="PS00583">
    <property type="entry name" value="PFKB_KINASES_1"/>
    <property type="match status" value="1"/>
</dbReference>
<reference evidence="8" key="1">
    <citation type="journal article" date="2019" name="Int. J. Syst. Evol. Microbiol.">
        <title>The Global Catalogue of Microorganisms (GCM) 10K type strain sequencing project: providing services to taxonomists for standard genome sequencing and annotation.</title>
        <authorList>
            <consortium name="The Broad Institute Genomics Platform"/>
            <consortium name="The Broad Institute Genome Sequencing Center for Infectious Disease"/>
            <person name="Wu L."/>
            <person name="Ma J."/>
        </authorList>
    </citation>
    <scope>NUCLEOTIDE SEQUENCE [LARGE SCALE GENOMIC DNA]</scope>
    <source>
        <strain evidence="8">CAIM 431</strain>
    </source>
</reference>
<dbReference type="PANTHER" id="PTHR43085:SF1">
    <property type="entry name" value="PSEUDOURIDINE KINASE-RELATED"/>
    <property type="match status" value="1"/>
</dbReference>
<keyword evidence="3" id="KW-0547">Nucleotide-binding</keyword>
<protein>
    <submittedName>
        <fullName evidence="7">Carbohydrate kinase</fullName>
        <ecNumber evidence="7">2.7.1.-</ecNumber>
    </submittedName>
</protein>
<evidence type="ECO:0000259" key="6">
    <source>
        <dbReference type="Pfam" id="PF00294"/>
    </source>
</evidence>
<evidence type="ECO:0000256" key="2">
    <source>
        <dbReference type="ARBA" id="ARBA00022679"/>
    </source>
</evidence>
<gene>
    <name evidence="7" type="ORF">ACFSCS_03935</name>
</gene>
<evidence type="ECO:0000256" key="4">
    <source>
        <dbReference type="ARBA" id="ARBA00022777"/>
    </source>
</evidence>
<dbReference type="Proteomes" id="UP001597326">
    <property type="component" value="Unassembled WGS sequence"/>
</dbReference>
<dbReference type="InterPro" id="IPR050306">
    <property type="entry name" value="PfkB_Carbo_kinase"/>
</dbReference>
<keyword evidence="8" id="KW-1185">Reference proteome</keyword>
<proteinExistence type="inferred from homology"/>
<comment type="similarity">
    <text evidence="1">Belongs to the carbohydrate kinase PfkB family.</text>
</comment>
<dbReference type="EMBL" id="JBHUFZ010000008">
    <property type="protein sequence ID" value="MFD1889337.1"/>
    <property type="molecule type" value="Genomic_DNA"/>
</dbReference>
<dbReference type="Pfam" id="PF00294">
    <property type="entry name" value="PfkB"/>
    <property type="match status" value="1"/>
</dbReference>
<keyword evidence="4 7" id="KW-0418">Kinase</keyword>
<dbReference type="InterPro" id="IPR011611">
    <property type="entry name" value="PfkB_dom"/>
</dbReference>
<dbReference type="PROSITE" id="PS00584">
    <property type="entry name" value="PFKB_KINASES_2"/>
    <property type="match status" value="1"/>
</dbReference>
<evidence type="ECO:0000256" key="3">
    <source>
        <dbReference type="ARBA" id="ARBA00022741"/>
    </source>
</evidence>
<organism evidence="7 8">
    <name type="scientific">Luteococcus peritonei</name>
    <dbReference type="NCBI Taxonomy" id="88874"/>
    <lineage>
        <taxon>Bacteria</taxon>
        <taxon>Bacillati</taxon>
        <taxon>Actinomycetota</taxon>
        <taxon>Actinomycetes</taxon>
        <taxon>Propionibacteriales</taxon>
        <taxon>Propionibacteriaceae</taxon>
        <taxon>Luteococcus</taxon>
    </lineage>
</organism>
<dbReference type="SUPFAM" id="SSF53613">
    <property type="entry name" value="Ribokinase-like"/>
    <property type="match status" value="1"/>
</dbReference>
<keyword evidence="2 7" id="KW-0808">Transferase</keyword>